<dbReference type="Pfam" id="PF02518">
    <property type="entry name" value="HATPase_c"/>
    <property type="match status" value="1"/>
</dbReference>
<keyword evidence="8" id="KW-0902">Two-component regulatory system</keyword>
<dbReference type="InterPro" id="IPR050482">
    <property type="entry name" value="Sensor_HK_TwoCompSys"/>
</dbReference>
<feature type="coiled-coil region" evidence="9">
    <location>
        <begin position="229"/>
        <end position="256"/>
    </location>
</feature>
<keyword evidence="11" id="KW-1133">Transmembrane helix</keyword>
<comment type="catalytic activity">
    <reaction evidence="1">
        <text>ATP + protein L-histidine = ADP + protein N-phospho-L-histidine.</text>
        <dbReference type="EC" id="2.7.13.3"/>
    </reaction>
</comment>
<dbReference type="PANTHER" id="PTHR24421:SF10">
    <property type="entry name" value="NITRATE_NITRITE SENSOR PROTEIN NARQ"/>
    <property type="match status" value="1"/>
</dbReference>
<gene>
    <name evidence="13" type="ORF">FHU37_002161</name>
</gene>
<accession>A0A853A406</accession>
<evidence type="ECO:0000313" key="14">
    <source>
        <dbReference type="Proteomes" id="UP000567795"/>
    </source>
</evidence>
<dbReference type="InterPro" id="IPR011712">
    <property type="entry name" value="Sig_transdc_His_kin_sub3_dim/P"/>
</dbReference>
<keyword evidence="11" id="KW-0472">Membrane</keyword>
<name>A0A853A406_9ACTN</name>
<evidence type="ECO:0000256" key="3">
    <source>
        <dbReference type="ARBA" id="ARBA00022553"/>
    </source>
</evidence>
<feature type="transmembrane region" description="Helical" evidence="11">
    <location>
        <begin position="137"/>
        <end position="153"/>
    </location>
</feature>
<dbReference type="EC" id="2.7.13.3" evidence="2"/>
<comment type="caution">
    <text evidence="13">The sequence shown here is derived from an EMBL/GenBank/DDBJ whole genome shotgun (WGS) entry which is preliminary data.</text>
</comment>
<evidence type="ECO:0000256" key="10">
    <source>
        <dbReference type="SAM" id="MobiDB-lite"/>
    </source>
</evidence>
<dbReference type="InterPro" id="IPR005467">
    <property type="entry name" value="His_kinase_dom"/>
</dbReference>
<dbReference type="GO" id="GO:0005524">
    <property type="term" value="F:ATP binding"/>
    <property type="evidence" value="ECO:0007669"/>
    <property type="project" value="UniProtKB-KW"/>
</dbReference>
<evidence type="ECO:0000256" key="8">
    <source>
        <dbReference type="ARBA" id="ARBA00023012"/>
    </source>
</evidence>
<keyword evidence="7" id="KW-0067">ATP-binding</keyword>
<evidence type="ECO:0000256" key="2">
    <source>
        <dbReference type="ARBA" id="ARBA00012438"/>
    </source>
</evidence>
<dbReference type="AlphaFoldDB" id="A0A853A406"/>
<evidence type="ECO:0000256" key="7">
    <source>
        <dbReference type="ARBA" id="ARBA00022840"/>
    </source>
</evidence>
<organism evidence="13 14">
    <name type="scientific">Allostreptomyces psammosilenae</name>
    <dbReference type="NCBI Taxonomy" id="1892865"/>
    <lineage>
        <taxon>Bacteria</taxon>
        <taxon>Bacillati</taxon>
        <taxon>Actinomycetota</taxon>
        <taxon>Actinomycetes</taxon>
        <taxon>Kitasatosporales</taxon>
        <taxon>Streptomycetaceae</taxon>
        <taxon>Allostreptomyces</taxon>
    </lineage>
</organism>
<evidence type="ECO:0000256" key="9">
    <source>
        <dbReference type="SAM" id="Coils"/>
    </source>
</evidence>
<feature type="domain" description="Histidine kinase" evidence="12">
    <location>
        <begin position="380"/>
        <end position="471"/>
    </location>
</feature>
<dbReference type="RefSeq" id="WP_179813992.1">
    <property type="nucleotide sequence ID" value="NZ_JACBZD010000001.1"/>
</dbReference>
<proteinExistence type="predicted"/>
<dbReference type="CDD" id="cd16917">
    <property type="entry name" value="HATPase_UhpB-NarQ-NarX-like"/>
    <property type="match status" value="1"/>
</dbReference>
<dbReference type="PROSITE" id="PS50109">
    <property type="entry name" value="HIS_KIN"/>
    <property type="match status" value="1"/>
</dbReference>
<dbReference type="InterPro" id="IPR036890">
    <property type="entry name" value="HATPase_C_sf"/>
</dbReference>
<keyword evidence="5" id="KW-0547">Nucleotide-binding</keyword>
<feature type="region of interest" description="Disordered" evidence="10">
    <location>
        <begin position="414"/>
        <end position="480"/>
    </location>
</feature>
<dbReference type="GO" id="GO:0016020">
    <property type="term" value="C:membrane"/>
    <property type="evidence" value="ECO:0007669"/>
    <property type="project" value="InterPro"/>
</dbReference>
<feature type="region of interest" description="Disordered" evidence="10">
    <location>
        <begin position="1"/>
        <end position="48"/>
    </location>
</feature>
<protein>
    <recommendedName>
        <fullName evidence="2">histidine kinase</fullName>
        <ecNumber evidence="2">2.7.13.3</ecNumber>
    </recommendedName>
</protein>
<dbReference type="Pfam" id="PF14012">
    <property type="entry name" value="DUF4229"/>
    <property type="match status" value="1"/>
</dbReference>
<reference evidence="13 14" key="1">
    <citation type="submission" date="2020-07" db="EMBL/GenBank/DDBJ databases">
        <title>Sequencing the genomes of 1000 actinobacteria strains.</title>
        <authorList>
            <person name="Klenk H.-P."/>
        </authorList>
    </citation>
    <scope>NUCLEOTIDE SEQUENCE [LARGE SCALE GENOMIC DNA]</scope>
    <source>
        <strain evidence="13 14">DSM 42178</strain>
    </source>
</reference>
<feature type="transmembrane region" description="Helical" evidence="11">
    <location>
        <begin position="114"/>
        <end position="130"/>
    </location>
</feature>
<dbReference type="SUPFAM" id="SSF55874">
    <property type="entry name" value="ATPase domain of HSP90 chaperone/DNA topoisomerase II/histidine kinase"/>
    <property type="match status" value="1"/>
</dbReference>
<feature type="transmembrane region" description="Helical" evidence="11">
    <location>
        <begin position="206"/>
        <end position="225"/>
    </location>
</feature>
<evidence type="ECO:0000313" key="13">
    <source>
        <dbReference type="EMBL" id="NYI05218.1"/>
    </source>
</evidence>
<feature type="compositionally biased region" description="Pro residues" evidence="10">
    <location>
        <begin position="29"/>
        <end position="41"/>
    </location>
</feature>
<dbReference type="InterPro" id="IPR025323">
    <property type="entry name" value="DUF4229"/>
</dbReference>
<keyword evidence="3" id="KW-0597">Phosphoprotein</keyword>
<evidence type="ECO:0000256" key="4">
    <source>
        <dbReference type="ARBA" id="ARBA00022679"/>
    </source>
</evidence>
<dbReference type="Gene3D" id="1.20.5.1930">
    <property type="match status" value="1"/>
</dbReference>
<evidence type="ECO:0000256" key="1">
    <source>
        <dbReference type="ARBA" id="ARBA00000085"/>
    </source>
</evidence>
<feature type="compositionally biased region" description="Basic and acidic residues" evidence="10">
    <location>
        <begin position="414"/>
        <end position="426"/>
    </location>
</feature>
<dbReference type="Pfam" id="PF07730">
    <property type="entry name" value="HisKA_3"/>
    <property type="match status" value="1"/>
</dbReference>
<dbReference type="EMBL" id="JACBZD010000001">
    <property type="protein sequence ID" value="NYI05218.1"/>
    <property type="molecule type" value="Genomic_DNA"/>
</dbReference>
<evidence type="ECO:0000256" key="5">
    <source>
        <dbReference type="ARBA" id="ARBA00022741"/>
    </source>
</evidence>
<dbReference type="Proteomes" id="UP000567795">
    <property type="component" value="Unassembled WGS sequence"/>
</dbReference>
<dbReference type="GO" id="GO:0046983">
    <property type="term" value="F:protein dimerization activity"/>
    <property type="evidence" value="ECO:0007669"/>
    <property type="project" value="InterPro"/>
</dbReference>
<evidence type="ECO:0000256" key="6">
    <source>
        <dbReference type="ARBA" id="ARBA00022777"/>
    </source>
</evidence>
<dbReference type="GO" id="GO:0000155">
    <property type="term" value="F:phosphorelay sensor kinase activity"/>
    <property type="evidence" value="ECO:0007669"/>
    <property type="project" value="InterPro"/>
</dbReference>
<sequence>MESSPGHHPAAPGTDPRPATGTGTTPGPGAAPGPGITPGPGPGAGRSVAERARWWPAAVRLALWAEPARPAPPPPPMPRWRLRVGRPLGVTAVLIGTGTATGQLTGMIEVSTVPLAWALGVLQVLPLLLVERRPLTAWRISLVGMVLSLWAAQTSNWPWPFASCVAYPLLLALSARAHDRRVADGMGAVSVLALVVPAMLVTAMPLAVAVLLALVVVAALSYGSGQRSRREAERHLAEAEERRRRDLARQAVLEERARIARELHDVVAHHMSMIAIQAEAAPYREPGLPERTLRSLEAIREASTTALTEIRRVVGLLREGDADDPVELAPQPGLAEVPRMVDAARDAGMAVDLTMLGGGGGGGGESGEPLPIAVDVSAYRIVQEALSNAGRHAPGARVRIEVTRSAESVRIRVTDDGAGEATRDADSPGPSGGGHGLVGMRERATMLGGTLKAGPTGQGGFEILAELPLRSPETPPAREG</sequence>
<evidence type="ECO:0000256" key="11">
    <source>
        <dbReference type="SAM" id="Phobius"/>
    </source>
</evidence>
<keyword evidence="9" id="KW-0175">Coiled coil</keyword>
<keyword evidence="14" id="KW-1185">Reference proteome</keyword>
<feature type="transmembrane region" description="Helical" evidence="11">
    <location>
        <begin position="159"/>
        <end position="175"/>
    </location>
</feature>
<keyword evidence="6 13" id="KW-0418">Kinase</keyword>
<dbReference type="SMART" id="SM00387">
    <property type="entry name" value="HATPase_c"/>
    <property type="match status" value="1"/>
</dbReference>
<evidence type="ECO:0000259" key="12">
    <source>
        <dbReference type="PROSITE" id="PS50109"/>
    </source>
</evidence>
<dbReference type="InterPro" id="IPR003594">
    <property type="entry name" value="HATPase_dom"/>
</dbReference>
<keyword evidence="11" id="KW-0812">Transmembrane</keyword>
<keyword evidence="4" id="KW-0808">Transferase</keyword>
<dbReference type="Gene3D" id="3.30.565.10">
    <property type="entry name" value="Histidine kinase-like ATPase, C-terminal domain"/>
    <property type="match status" value="1"/>
</dbReference>
<dbReference type="PANTHER" id="PTHR24421">
    <property type="entry name" value="NITRATE/NITRITE SENSOR PROTEIN NARX-RELATED"/>
    <property type="match status" value="1"/>
</dbReference>
<feature type="compositionally biased region" description="Low complexity" evidence="10">
    <location>
        <begin position="9"/>
        <end position="23"/>
    </location>
</feature>